<feature type="region of interest" description="Disordered" evidence="1">
    <location>
        <begin position="84"/>
        <end position="126"/>
    </location>
</feature>
<keyword evidence="3" id="KW-1185">Reference proteome</keyword>
<accession>A0A6A6YRB1</accession>
<feature type="compositionally biased region" description="Low complexity" evidence="1">
    <location>
        <begin position="90"/>
        <end position="101"/>
    </location>
</feature>
<gene>
    <name evidence="2 4" type="ORF">BDZ99DRAFT_475931</name>
</gene>
<evidence type="ECO:0000313" key="4">
    <source>
        <dbReference type="RefSeq" id="XP_033578052.1"/>
    </source>
</evidence>
<protein>
    <submittedName>
        <fullName evidence="2 4">Uncharacterized protein</fullName>
    </submittedName>
</protein>
<proteinExistence type="predicted"/>
<organism evidence="2">
    <name type="scientific">Mytilinidion resinicola</name>
    <dbReference type="NCBI Taxonomy" id="574789"/>
    <lineage>
        <taxon>Eukaryota</taxon>
        <taxon>Fungi</taxon>
        <taxon>Dikarya</taxon>
        <taxon>Ascomycota</taxon>
        <taxon>Pezizomycotina</taxon>
        <taxon>Dothideomycetes</taxon>
        <taxon>Pleosporomycetidae</taxon>
        <taxon>Mytilinidiales</taxon>
        <taxon>Mytilinidiaceae</taxon>
        <taxon>Mytilinidion</taxon>
    </lineage>
</organism>
<dbReference type="AlphaFoldDB" id="A0A6A6YRB1"/>
<reference evidence="4" key="2">
    <citation type="submission" date="2020-04" db="EMBL/GenBank/DDBJ databases">
        <authorList>
            <consortium name="NCBI Genome Project"/>
        </authorList>
    </citation>
    <scope>NUCLEOTIDE SEQUENCE</scope>
    <source>
        <strain evidence="4">CBS 304.34</strain>
    </source>
</reference>
<dbReference type="GeneID" id="54462918"/>
<name>A0A6A6YRB1_9PEZI</name>
<dbReference type="EMBL" id="MU003699">
    <property type="protein sequence ID" value="KAF2811088.1"/>
    <property type="molecule type" value="Genomic_DNA"/>
</dbReference>
<reference evidence="2 4" key="1">
    <citation type="journal article" date="2020" name="Stud. Mycol.">
        <title>101 Dothideomycetes genomes: a test case for predicting lifestyles and emergence of pathogens.</title>
        <authorList>
            <person name="Haridas S."/>
            <person name="Albert R."/>
            <person name="Binder M."/>
            <person name="Bloem J."/>
            <person name="Labutti K."/>
            <person name="Salamov A."/>
            <person name="Andreopoulos B."/>
            <person name="Baker S."/>
            <person name="Barry K."/>
            <person name="Bills G."/>
            <person name="Bluhm B."/>
            <person name="Cannon C."/>
            <person name="Castanera R."/>
            <person name="Culley D."/>
            <person name="Daum C."/>
            <person name="Ezra D."/>
            <person name="Gonzalez J."/>
            <person name="Henrissat B."/>
            <person name="Kuo A."/>
            <person name="Liang C."/>
            <person name="Lipzen A."/>
            <person name="Lutzoni F."/>
            <person name="Magnuson J."/>
            <person name="Mondo S."/>
            <person name="Nolan M."/>
            <person name="Ohm R."/>
            <person name="Pangilinan J."/>
            <person name="Park H.-J."/>
            <person name="Ramirez L."/>
            <person name="Alfaro M."/>
            <person name="Sun H."/>
            <person name="Tritt A."/>
            <person name="Yoshinaga Y."/>
            <person name="Zwiers L.-H."/>
            <person name="Turgeon B."/>
            <person name="Goodwin S."/>
            <person name="Spatafora J."/>
            <person name="Crous P."/>
            <person name="Grigoriev I."/>
        </authorList>
    </citation>
    <scope>NUCLEOTIDE SEQUENCE</scope>
    <source>
        <strain evidence="2 4">CBS 304.34</strain>
    </source>
</reference>
<dbReference type="OrthoDB" id="5213630at2759"/>
<reference evidence="4" key="3">
    <citation type="submission" date="2025-04" db="UniProtKB">
        <authorList>
            <consortium name="RefSeq"/>
        </authorList>
    </citation>
    <scope>IDENTIFICATION</scope>
    <source>
        <strain evidence="4">CBS 304.34</strain>
    </source>
</reference>
<dbReference type="RefSeq" id="XP_033578052.1">
    <property type="nucleotide sequence ID" value="XM_033722025.1"/>
</dbReference>
<evidence type="ECO:0000313" key="2">
    <source>
        <dbReference type="EMBL" id="KAF2811088.1"/>
    </source>
</evidence>
<dbReference type="Proteomes" id="UP000504636">
    <property type="component" value="Unplaced"/>
</dbReference>
<evidence type="ECO:0000313" key="3">
    <source>
        <dbReference type="Proteomes" id="UP000504636"/>
    </source>
</evidence>
<evidence type="ECO:0000256" key="1">
    <source>
        <dbReference type="SAM" id="MobiDB-lite"/>
    </source>
</evidence>
<sequence>MTTEGNTDVRDSTLSALKLSCPSAEVLSSSMENPFVVHEVETPPLLRESENEWSDEEQLIPNAFHSSWQPTPLRNNRPFLVVPGDEGLHGSASSSTSSGTGRVPVITKTSVPSVPAKSPSRPKFDRGLSQDELIERIVAVTRERDQLRQQLRMSTTKHGSPRSNGHYRPDDRALVEELQALRWEVRQWSERYFSGTSAKRQSRPALYSSKELFGHLTDNYAAYLKHPQDRPLLIQAYLWSKLQARIFSSYHKGCGYVWAGVKNEEDAEEYHHWRALTTNLLVPEVDGKWSPNFDAGPILKWIGKFASRIRRKLRPWATQSLRSGKEDLKTIVSAAAALDLKFKKQQADYRFVTYTGGKASQQYGYMFYESEMEEIDDEEIDNPGKVELAVAPALERCGNANGYIYDQSFILLKSEVTCKRVLRSRAAAGRLPRSKNRGVATRVRSIFKI</sequence>